<dbReference type="InterPro" id="IPR011047">
    <property type="entry name" value="Quinoprotein_ADH-like_sf"/>
</dbReference>
<evidence type="ECO:0000313" key="3">
    <source>
        <dbReference type="Proteomes" id="UP000294824"/>
    </source>
</evidence>
<dbReference type="RefSeq" id="WP_074939165.1">
    <property type="nucleotide sequence ID" value="NZ_FOLN01000010.1"/>
</dbReference>
<keyword evidence="1" id="KW-0732">Signal</keyword>
<dbReference type="AlphaFoldDB" id="A0A4R8MJK8"/>
<evidence type="ECO:0000256" key="1">
    <source>
        <dbReference type="SAM" id="SignalP"/>
    </source>
</evidence>
<protein>
    <submittedName>
        <fullName evidence="2">Gliding motility-associated-like protein</fullName>
    </submittedName>
</protein>
<keyword evidence="3" id="KW-1185">Reference proteome</keyword>
<reference evidence="2 3" key="1">
    <citation type="submission" date="2019-03" db="EMBL/GenBank/DDBJ databases">
        <title>Genomic Encyclopedia of Type Strains, Phase III (KMG-III): the genomes of soil and plant-associated and newly described type strains.</title>
        <authorList>
            <person name="Whitman W."/>
        </authorList>
    </citation>
    <scope>NUCLEOTIDE SEQUENCE [LARGE SCALE GENOMIC DNA]</scope>
    <source>
        <strain evidence="2 3">CECT 8301</strain>
    </source>
</reference>
<dbReference type="EMBL" id="SORL01000007">
    <property type="protein sequence ID" value="TDY64542.1"/>
    <property type="molecule type" value="Genomic_DNA"/>
</dbReference>
<feature type="chain" id="PRO_5020340687" evidence="1">
    <location>
        <begin position="20"/>
        <end position="906"/>
    </location>
</feature>
<dbReference type="SUPFAM" id="SSF50998">
    <property type="entry name" value="Quinoprotein alcohol dehydrogenase-like"/>
    <property type="match status" value="1"/>
</dbReference>
<gene>
    <name evidence="2" type="ORF">DFQ06_1454</name>
</gene>
<organism evidence="2 3">
    <name type="scientific">Algibacter lectus</name>
    <dbReference type="NCBI Taxonomy" id="221126"/>
    <lineage>
        <taxon>Bacteria</taxon>
        <taxon>Pseudomonadati</taxon>
        <taxon>Bacteroidota</taxon>
        <taxon>Flavobacteriia</taxon>
        <taxon>Flavobacteriales</taxon>
        <taxon>Flavobacteriaceae</taxon>
        <taxon>Algibacter</taxon>
    </lineage>
</organism>
<accession>A0A4R8MJK8</accession>
<dbReference type="Pfam" id="PF13585">
    <property type="entry name" value="CHU_C"/>
    <property type="match status" value="1"/>
</dbReference>
<name>A0A4R8MJK8_9FLAO</name>
<evidence type="ECO:0000313" key="2">
    <source>
        <dbReference type="EMBL" id="TDY64542.1"/>
    </source>
</evidence>
<dbReference type="NCBIfam" id="TIGR04131">
    <property type="entry name" value="Bac_Flav_CTERM"/>
    <property type="match status" value="1"/>
</dbReference>
<dbReference type="InterPro" id="IPR026341">
    <property type="entry name" value="T9SS_type_B"/>
</dbReference>
<sequence>MKKNILLALFLLIGFNIYAQSEASTWYFGYNSGIKFDLASNSITTLTDGNLNTFEGCATISDEFGDLLFYTDGTTVWNRNHDIMNNGSGLFGDPSSTQSAIIVPKPNDENIFFIFTVDDHNNNESHFGLNYSEVDITLDGGLGEVTTKNVNLLNDCSEKITAVLKDCITNSIWVIAYASIDGNPGDLDTFYAYEVDSAGVQNKPIKSTFKLPSSIFIDYRGYLKLSPDGTKVAISHVSNGMYLYDFDVATGIVSNQLPIPITGFANKAYGLEFSPNSELLYVSTYNDFSDNSNPQASEDPSNHESKLIQYNLLATDIVNSAITLDDRRLFRGGLQLAPNGKIYRALSATYRQGLPYLGVINNPNELGPASNYQHNAVNLSPNLSSQGLPPFIQSFFNTKIDIIKNSKSTINLDLCENDTYTLAADDIAGATYTWSMNGLPLAETSASLFINASGHYEVYIDPNNGDCALEGEAYVNFNENPEAFDYTLLQCDEDGLKDDRTTFVLTQANEALTGNVADLETRFYSDSARTLEIDGTSYNNTSNPQIIYVEVYNPTTTCFDNSELTIAVSSTDSKDAELILCDDDGTEDGFQSFDLNNADAQLTDGLPAGLTILYFENYNDALLEQNALNNIYTNTTAYSQTLFARIENANNCYGISEIKLTVNELPQIETEALFYYCINKFPETIAINAALTNGFSSNYTYNWSTSENTYSIDINEIGTYTVTVTNAVGCSKTRTITIEGANIATIDNIEIKDVSTNNSITVMASGEGEYEYRLLNSNNVVIAPYQSEPVFENVFPGVYTVSVNDTKNDCGAVNQKAHVIGFPKFFTPNNDGFHDTWKIYGISSDNQPNSEILIYNRYGKLLKTLSPKDTGWNGRFNGALLPADDYWFVIQLEDGRIHKDHFTLKY</sequence>
<proteinExistence type="predicted"/>
<comment type="caution">
    <text evidence="2">The sequence shown here is derived from an EMBL/GenBank/DDBJ whole genome shotgun (WGS) entry which is preliminary data.</text>
</comment>
<feature type="signal peptide" evidence="1">
    <location>
        <begin position="1"/>
        <end position="19"/>
    </location>
</feature>
<dbReference type="Proteomes" id="UP000294824">
    <property type="component" value="Unassembled WGS sequence"/>
</dbReference>